<dbReference type="AlphaFoldDB" id="A0A8C9IBC0"/>
<feature type="compositionally biased region" description="Low complexity" evidence="1">
    <location>
        <begin position="50"/>
        <end position="59"/>
    </location>
</feature>
<keyword evidence="3" id="KW-1185">Reference proteome</keyword>
<evidence type="ECO:0000256" key="1">
    <source>
        <dbReference type="SAM" id="MobiDB-lite"/>
    </source>
</evidence>
<protein>
    <submittedName>
        <fullName evidence="2">Uncharacterized protein</fullName>
    </submittedName>
</protein>
<feature type="compositionally biased region" description="Gly residues" evidence="1">
    <location>
        <begin position="30"/>
        <end position="39"/>
    </location>
</feature>
<organism evidence="2 3">
    <name type="scientific">Piliocolobus tephrosceles</name>
    <name type="common">Ugandan red Colobus</name>
    <dbReference type="NCBI Taxonomy" id="591936"/>
    <lineage>
        <taxon>Eukaryota</taxon>
        <taxon>Metazoa</taxon>
        <taxon>Chordata</taxon>
        <taxon>Craniata</taxon>
        <taxon>Vertebrata</taxon>
        <taxon>Euteleostomi</taxon>
        <taxon>Mammalia</taxon>
        <taxon>Eutheria</taxon>
        <taxon>Euarchontoglires</taxon>
        <taxon>Primates</taxon>
        <taxon>Haplorrhini</taxon>
        <taxon>Catarrhini</taxon>
        <taxon>Cercopithecidae</taxon>
        <taxon>Colobinae</taxon>
        <taxon>Piliocolobus</taxon>
    </lineage>
</organism>
<reference evidence="2" key="2">
    <citation type="submission" date="2025-09" db="UniProtKB">
        <authorList>
            <consortium name="Ensembl"/>
        </authorList>
    </citation>
    <scope>IDENTIFICATION</scope>
</reference>
<accession>A0A8C9IBC0</accession>
<evidence type="ECO:0000313" key="3">
    <source>
        <dbReference type="Proteomes" id="UP000694416"/>
    </source>
</evidence>
<feature type="region of interest" description="Disordered" evidence="1">
    <location>
        <begin position="1"/>
        <end position="59"/>
    </location>
</feature>
<proteinExistence type="predicted"/>
<name>A0A8C9IBC0_9PRIM</name>
<sequence length="59" mass="6062">MHSRTANPRGPRARSLAEGVGKGRPTATARGGGEGWEGKGGLKRGERARAAPAAKRPSL</sequence>
<evidence type="ECO:0000313" key="2">
    <source>
        <dbReference type="Ensembl" id="ENSPTEP00000032155.1"/>
    </source>
</evidence>
<dbReference type="Proteomes" id="UP000694416">
    <property type="component" value="Unplaced"/>
</dbReference>
<reference evidence="2" key="1">
    <citation type="submission" date="2025-08" db="UniProtKB">
        <authorList>
            <consortium name="Ensembl"/>
        </authorList>
    </citation>
    <scope>IDENTIFICATION</scope>
</reference>
<dbReference type="Ensembl" id="ENSPTET00000044254.1">
    <property type="protein sequence ID" value="ENSPTEP00000032155.1"/>
    <property type="gene ID" value="ENSPTEG00000030948.1"/>
</dbReference>